<organism evidence="2 3">
    <name type="scientific">Cinchona calisaya</name>
    <dbReference type="NCBI Taxonomy" id="153742"/>
    <lineage>
        <taxon>Eukaryota</taxon>
        <taxon>Viridiplantae</taxon>
        <taxon>Streptophyta</taxon>
        <taxon>Embryophyta</taxon>
        <taxon>Tracheophyta</taxon>
        <taxon>Spermatophyta</taxon>
        <taxon>Magnoliopsida</taxon>
        <taxon>eudicotyledons</taxon>
        <taxon>Gunneridae</taxon>
        <taxon>Pentapetalae</taxon>
        <taxon>asterids</taxon>
        <taxon>lamiids</taxon>
        <taxon>Gentianales</taxon>
        <taxon>Rubiaceae</taxon>
        <taxon>Cinchonoideae</taxon>
        <taxon>Cinchoneae</taxon>
        <taxon>Cinchona</taxon>
    </lineage>
</organism>
<dbReference type="InterPro" id="IPR002156">
    <property type="entry name" value="RNaseH_domain"/>
</dbReference>
<gene>
    <name evidence="2" type="ORF">ACH5RR_003454</name>
</gene>
<name>A0ABD3AV95_9GENT</name>
<evidence type="ECO:0000259" key="1">
    <source>
        <dbReference type="PROSITE" id="PS50879"/>
    </source>
</evidence>
<dbReference type="PANTHER" id="PTHR47723:SF19">
    <property type="entry name" value="POLYNUCLEOTIDYL TRANSFERASE, RIBONUCLEASE H-LIKE SUPERFAMILY PROTEIN"/>
    <property type="match status" value="1"/>
</dbReference>
<evidence type="ECO:0000313" key="2">
    <source>
        <dbReference type="EMBL" id="KAL3534993.1"/>
    </source>
</evidence>
<dbReference type="InterPro" id="IPR036397">
    <property type="entry name" value="RNaseH_sf"/>
</dbReference>
<proteinExistence type="predicted"/>
<protein>
    <recommendedName>
        <fullName evidence="1">RNase H type-1 domain-containing protein</fullName>
    </recommendedName>
</protein>
<dbReference type="InterPro" id="IPR044730">
    <property type="entry name" value="RNase_H-like_dom_plant"/>
</dbReference>
<reference evidence="2 3" key="1">
    <citation type="submission" date="2024-11" db="EMBL/GenBank/DDBJ databases">
        <title>A near-complete genome assembly of Cinchona calisaya.</title>
        <authorList>
            <person name="Lian D.C."/>
            <person name="Zhao X.W."/>
            <person name="Wei L."/>
        </authorList>
    </citation>
    <scope>NUCLEOTIDE SEQUENCE [LARGE SCALE GENOMIC DNA]</scope>
    <source>
        <tissue evidence="2">Nenye</tissue>
    </source>
</reference>
<dbReference type="Proteomes" id="UP001630127">
    <property type="component" value="Unassembled WGS sequence"/>
</dbReference>
<sequence>MAVLDDKTSSTTRIIADIYSYLVNISSAHPFKRVSTADDLLLSRGICKQLLQTKPKKVLAVKWDCPPHGCLKLNVDGASKGNPGMAAGGGIIRDHYGQCIRAFSNSYQQQTNLQVEALALVDGLNMCHNLQVRSMVVEPFI</sequence>
<dbReference type="CDD" id="cd06222">
    <property type="entry name" value="RNase_H_like"/>
    <property type="match status" value="1"/>
</dbReference>
<keyword evidence="3" id="KW-1185">Reference proteome</keyword>
<evidence type="ECO:0000313" key="3">
    <source>
        <dbReference type="Proteomes" id="UP001630127"/>
    </source>
</evidence>
<accession>A0ABD3AV95</accession>
<dbReference type="EMBL" id="JBJUIK010000002">
    <property type="protein sequence ID" value="KAL3534993.1"/>
    <property type="molecule type" value="Genomic_DNA"/>
</dbReference>
<dbReference type="Pfam" id="PF13456">
    <property type="entry name" value="RVT_3"/>
    <property type="match status" value="1"/>
</dbReference>
<dbReference type="SUPFAM" id="SSF53098">
    <property type="entry name" value="Ribonuclease H-like"/>
    <property type="match status" value="1"/>
</dbReference>
<feature type="domain" description="RNase H type-1" evidence="1">
    <location>
        <begin position="67"/>
        <end position="141"/>
    </location>
</feature>
<dbReference type="PROSITE" id="PS50879">
    <property type="entry name" value="RNASE_H_1"/>
    <property type="match status" value="1"/>
</dbReference>
<dbReference type="InterPro" id="IPR012337">
    <property type="entry name" value="RNaseH-like_sf"/>
</dbReference>
<dbReference type="AlphaFoldDB" id="A0ABD3AV95"/>
<dbReference type="PANTHER" id="PTHR47723">
    <property type="entry name" value="OS05G0353850 PROTEIN"/>
    <property type="match status" value="1"/>
</dbReference>
<comment type="caution">
    <text evidence="2">The sequence shown here is derived from an EMBL/GenBank/DDBJ whole genome shotgun (WGS) entry which is preliminary data.</text>
</comment>
<dbReference type="Gene3D" id="3.30.420.10">
    <property type="entry name" value="Ribonuclease H-like superfamily/Ribonuclease H"/>
    <property type="match status" value="1"/>
</dbReference>
<dbReference type="InterPro" id="IPR053151">
    <property type="entry name" value="RNase_H-like"/>
</dbReference>